<protein>
    <submittedName>
        <fullName evidence="2">Uncharacterized protein</fullName>
    </submittedName>
</protein>
<dbReference type="Proteomes" id="UP001216510">
    <property type="component" value="Chromosome"/>
</dbReference>
<keyword evidence="3" id="KW-1185">Reference proteome</keyword>
<dbReference type="RefSeq" id="WP_277416797.1">
    <property type="nucleotide sequence ID" value="NZ_CP119083.1"/>
</dbReference>
<evidence type="ECO:0000313" key="3">
    <source>
        <dbReference type="Proteomes" id="UP001216510"/>
    </source>
</evidence>
<sequence>MLKTAECGSISPWDEAATGAHRAVSPPLRRVTAKDVAASGGAGSVFFFVRRAIHVGATMRESVKCLVIQYQRYDFASENADADPERRALQNDFPKLGTYEGKQ</sequence>
<evidence type="ECO:0000313" key="2">
    <source>
        <dbReference type="EMBL" id="WEF34117.1"/>
    </source>
</evidence>
<dbReference type="EMBL" id="CP119083">
    <property type="protein sequence ID" value="WEF34117.1"/>
    <property type="molecule type" value="Genomic_DNA"/>
</dbReference>
<evidence type="ECO:0000256" key="1">
    <source>
        <dbReference type="SAM" id="MobiDB-lite"/>
    </source>
</evidence>
<gene>
    <name evidence="2" type="ORF">PX653_04930</name>
</gene>
<accession>A0ABY8BHD5</accession>
<reference evidence="2 3" key="1">
    <citation type="submission" date="2023-02" db="EMBL/GenBank/DDBJ databases">
        <title>Gemone sequence of Telluria chitinolytica ACM 3522T.</title>
        <authorList>
            <person name="Frediansyah A."/>
            <person name="Miess H."/>
            <person name="Gross H."/>
        </authorList>
    </citation>
    <scope>NUCLEOTIDE SEQUENCE [LARGE SCALE GENOMIC DNA]</scope>
    <source>
        <strain evidence="2 3">ACM 3522</strain>
    </source>
</reference>
<name>A0ABY8BHD5_9BURK</name>
<organism evidence="2 3">
    <name type="scientific">Pseudoduganella chitinolytica</name>
    <dbReference type="NCBI Taxonomy" id="34070"/>
    <lineage>
        <taxon>Bacteria</taxon>
        <taxon>Pseudomonadati</taxon>
        <taxon>Pseudomonadota</taxon>
        <taxon>Betaproteobacteria</taxon>
        <taxon>Burkholderiales</taxon>
        <taxon>Oxalobacteraceae</taxon>
        <taxon>Telluria group</taxon>
        <taxon>Pseudoduganella</taxon>
    </lineage>
</organism>
<proteinExistence type="predicted"/>
<feature type="region of interest" description="Disordered" evidence="1">
    <location>
        <begin position="80"/>
        <end position="103"/>
    </location>
</feature>